<accession>A0A225UYC4</accession>
<organism evidence="1 2">
    <name type="scientific">Phytophthora megakarya</name>
    <dbReference type="NCBI Taxonomy" id="4795"/>
    <lineage>
        <taxon>Eukaryota</taxon>
        <taxon>Sar</taxon>
        <taxon>Stramenopiles</taxon>
        <taxon>Oomycota</taxon>
        <taxon>Peronosporomycetes</taxon>
        <taxon>Peronosporales</taxon>
        <taxon>Peronosporaceae</taxon>
        <taxon>Phytophthora</taxon>
    </lineage>
</organism>
<gene>
    <name evidence="1" type="ORF">PHMEG_00031331</name>
</gene>
<evidence type="ECO:0008006" key="3">
    <source>
        <dbReference type="Google" id="ProtNLM"/>
    </source>
</evidence>
<dbReference type="PANTHER" id="PTHR33050">
    <property type="entry name" value="REVERSE TRANSCRIPTASE DOMAIN-CONTAINING PROTEIN"/>
    <property type="match status" value="1"/>
</dbReference>
<evidence type="ECO:0000313" key="2">
    <source>
        <dbReference type="Proteomes" id="UP000198211"/>
    </source>
</evidence>
<sequence>MLAHKRCNVSQWSTKQHALGLSWDTIERTVSVPEGKVMRCLDRVLIILSAEKVTKQQHQKLLGSLRHLTTCLRSAKPFFQQLHTVCTRLRSFQSVKLSEASRRDLLWFKRILSDGHLEHLPLQFFGALPEPNLNIYMDASDVGLVVLHPARSEFIQTRFDDSEVLVI</sequence>
<proteinExistence type="predicted"/>
<dbReference type="AlphaFoldDB" id="A0A225UYC4"/>
<dbReference type="EMBL" id="NBNE01009847">
    <property type="protein sequence ID" value="OWY98011.1"/>
    <property type="molecule type" value="Genomic_DNA"/>
</dbReference>
<dbReference type="Proteomes" id="UP000198211">
    <property type="component" value="Unassembled WGS sequence"/>
</dbReference>
<feature type="non-terminal residue" evidence="1">
    <location>
        <position position="1"/>
    </location>
</feature>
<evidence type="ECO:0000313" key="1">
    <source>
        <dbReference type="EMBL" id="OWY98011.1"/>
    </source>
</evidence>
<protein>
    <recommendedName>
        <fullName evidence="3">Reverse transcriptase/retrotransposon-derived protein RNase H-like domain-containing protein</fullName>
    </recommendedName>
</protein>
<dbReference type="InterPro" id="IPR052055">
    <property type="entry name" value="Hepadnavirus_pol/RT"/>
</dbReference>
<dbReference type="OrthoDB" id="126233at2759"/>
<reference evidence="2" key="1">
    <citation type="submission" date="2017-03" db="EMBL/GenBank/DDBJ databases">
        <title>Phytopthora megakarya and P. palmivora, two closely related causual agents of cacao black pod achieved similar genome size and gene model numbers by different mechanisms.</title>
        <authorList>
            <person name="Ali S."/>
            <person name="Shao J."/>
            <person name="Larry D.J."/>
            <person name="Kronmiller B."/>
            <person name="Shen D."/>
            <person name="Strem M.D."/>
            <person name="Melnick R.L."/>
            <person name="Guiltinan M.J."/>
            <person name="Tyler B.M."/>
            <person name="Meinhardt L.W."/>
            <person name="Bailey B.A."/>
        </authorList>
    </citation>
    <scope>NUCLEOTIDE SEQUENCE [LARGE SCALE GENOMIC DNA]</scope>
    <source>
        <strain evidence="2">zdho120</strain>
    </source>
</reference>
<dbReference type="PANTHER" id="PTHR33050:SF7">
    <property type="entry name" value="RIBONUCLEASE H"/>
    <property type="match status" value="1"/>
</dbReference>
<comment type="caution">
    <text evidence="1">The sequence shown here is derived from an EMBL/GenBank/DDBJ whole genome shotgun (WGS) entry which is preliminary data.</text>
</comment>
<keyword evidence="2" id="KW-1185">Reference proteome</keyword>
<name>A0A225UYC4_9STRA</name>